<accession>A0A1G7SIZ0</accession>
<keyword evidence="2" id="KW-1185">Reference proteome</keyword>
<dbReference type="STRING" id="200378.SAMN05216553_106248"/>
<gene>
    <name evidence="1" type="ORF">SAMN05216553_106248</name>
</gene>
<organism evidence="1 2">
    <name type="scientific">Lentzea fradiae</name>
    <dbReference type="NCBI Taxonomy" id="200378"/>
    <lineage>
        <taxon>Bacteria</taxon>
        <taxon>Bacillati</taxon>
        <taxon>Actinomycetota</taxon>
        <taxon>Actinomycetes</taxon>
        <taxon>Pseudonocardiales</taxon>
        <taxon>Pseudonocardiaceae</taxon>
        <taxon>Lentzea</taxon>
    </lineage>
</organism>
<evidence type="ECO:0000313" key="2">
    <source>
        <dbReference type="Proteomes" id="UP000199623"/>
    </source>
</evidence>
<dbReference type="EMBL" id="FNCC01000006">
    <property type="protein sequence ID" value="SDG22200.1"/>
    <property type="molecule type" value="Genomic_DNA"/>
</dbReference>
<sequence>MPRFAEFDVEGLRKSSAVADFPWSETWVTLIRVDAKGVVRQATSLPEKVSLLTVASDKDLVIASCPEIYAVDDLSAARAAIKASAAREMSPSLG</sequence>
<reference evidence="2" key="1">
    <citation type="submission" date="2016-10" db="EMBL/GenBank/DDBJ databases">
        <authorList>
            <person name="Varghese N."/>
            <person name="Submissions S."/>
        </authorList>
    </citation>
    <scope>NUCLEOTIDE SEQUENCE [LARGE SCALE GENOMIC DNA]</scope>
    <source>
        <strain evidence="2">CGMCC 4.3506</strain>
    </source>
</reference>
<dbReference type="AlphaFoldDB" id="A0A1G7SIZ0"/>
<dbReference type="Proteomes" id="UP000199623">
    <property type="component" value="Unassembled WGS sequence"/>
</dbReference>
<protein>
    <submittedName>
        <fullName evidence="1">Uncharacterized protein</fullName>
    </submittedName>
</protein>
<dbReference type="OrthoDB" id="2624360at2"/>
<evidence type="ECO:0000313" key="1">
    <source>
        <dbReference type="EMBL" id="SDG22200.1"/>
    </source>
</evidence>
<dbReference type="RefSeq" id="WP_090049878.1">
    <property type="nucleotide sequence ID" value="NZ_FNCC01000006.1"/>
</dbReference>
<name>A0A1G7SIZ0_9PSEU</name>
<proteinExistence type="predicted"/>